<keyword evidence="1" id="KW-0472">Membrane</keyword>
<proteinExistence type="predicted"/>
<keyword evidence="1" id="KW-0812">Transmembrane</keyword>
<feature type="transmembrane region" description="Helical" evidence="1">
    <location>
        <begin position="83"/>
        <end position="104"/>
    </location>
</feature>
<gene>
    <name evidence="2" type="ORF">PMES_01909</name>
</gene>
<sequence>MMASRAKATGAGLAVLVILGGLALLADGLRVNRYEGDVIHLVELALRMERGERPHADFMTPIGPLAIWPIALAMSVGLGIGKAFVIAQIALALLCVPLAAGIGARRFGGLGAAAFAALPAVLILSLVHGGTDPGLSISMHYNRWAWALGFIALGTALVPPIRRNALGDGAGIGLPLAALALIKVTYVVGLLPAVLVLLALRRDFGVMAIAAGLAIACLGVFTLGVGAGFWPGYFGDLLDTARSQTRAYPGLSLAQVLTGPAYLVGHVAMLAAVICLRRGGRAVEGLGLLLMLGGLVYITFQNFGNDPLWFAPVGLLLLGLLPAGGGAAKGGDAARTGVLVAALVLAGLGAPYLVNLALSPVRHLAEDRADYVPLLPRGGRHGDLLMETERASRVNLLHAGEQGIAQLAALRARADRSPPPSIGGTALPSCSLEGGLAGWFDMVARDLDTAALPDGSRVVVADLLESLWMFSERIAPLPGGAPWRYGGLPGVQNATHFLVPLCPIDPGSRDEIVRLMAEEGHGLVPVRQTELYTLYEIVPPNMPGIAARSR</sequence>
<feature type="transmembrane region" description="Helical" evidence="1">
    <location>
        <begin position="309"/>
        <end position="326"/>
    </location>
</feature>
<evidence type="ECO:0000313" key="2">
    <source>
        <dbReference type="EMBL" id="KAF0675823.1"/>
    </source>
</evidence>
<organism evidence="2 3">
    <name type="scientific">Profundibacterium mesophilum KAUST100406-0324</name>
    <dbReference type="NCBI Taxonomy" id="1037889"/>
    <lineage>
        <taxon>Bacteria</taxon>
        <taxon>Pseudomonadati</taxon>
        <taxon>Pseudomonadota</taxon>
        <taxon>Alphaproteobacteria</taxon>
        <taxon>Rhodobacterales</taxon>
        <taxon>Roseobacteraceae</taxon>
        <taxon>Profundibacterium</taxon>
    </lineage>
</organism>
<protein>
    <submittedName>
        <fullName evidence="2">Uncharacterized protein</fullName>
    </submittedName>
</protein>
<reference evidence="2" key="1">
    <citation type="submission" date="2013-03" db="EMBL/GenBank/DDBJ databases">
        <title>Genome Sequence of the Profundibacterium mesophilum strain KAUST100406-0324T from Red Sea, a novel genus in the family Rhodobacteraceae.</title>
        <authorList>
            <person name="Essack M."/>
            <person name="Alam I."/>
            <person name="Lafi F."/>
            <person name="Alawi W."/>
            <person name="Kamanu F."/>
            <person name="Al-Suwailem A."/>
            <person name="Lee O.O."/>
            <person name="Xu Y."/>
            <person name="Bajic V."/>
            <person name="Qian P.-Y."/>
            <person name="Archer J."/>
        </authorList>
    </citation>
    <scope>NUCLEOTIDE SEQUENCE</scope>
    <source>
        <strain evidence="2">KAUST100406-0324</strain>
    </source>
</reference>
<evidence type="ECO:0000313" key="3">
    <source>
        <dbReference type="Proteomes" id="UP000698242"/>
    </source>
</evidence>
<dbReference type="AlphaFoldDB" id="A0A921TCM1"/>
<comment type="caution">
    <text evidence="2">The sequence shown here is derived from an EMBL/GenBank/DDBJ whole genome shotgun (WGS) entry which is preliminary data.</text>
</comment>
<feature type="transmembrane region" description="Helical" evidence="1">
    <location>
        <begin position="173"/>
        <end position="200"/>
    </location>
</feature>
<feature type="transmembrane region" description="Helical" evidence="1">
    <location>
        <begin position="58"/>
        <end position="76"/>
    </location>
</feature>
<dbReference type="EMBL" id="APKE01000022">
    <property type="protein sequence ID" value="KAF0675823.1"/>
    <property type="molecule type" value="Genomic_DNA"/>
</dbReference>
<dbReference type="Proteomes" id="UP000698242">
    <property type="component" value="Unassembled WGS sequence"/>
</dbReference>
<keyword evidence="1" id="KW-1133">Transmembrane helix</keyword>
<feature type="transmembrane region" description="Helical" evidence="1">
    <location>
        <begin position="253"/>
        <end position="276"/>
    </location>
</feature>
<feature type="transmembrane region" description="Helical" evidence="1">
    <location>
        <begin position="207"/>
        <end position="233"/>
    </location>
</feature>
<feature type="transmembrane region" description="Helical" evidence="1">
    <location>
        <begin position="141"/>
        <end position="161"/>
    </location>
</feature>
<keyword evidence="3" id="KW-1185">Reference proteome</keyword>
<feature type="transmembrane region" description="Helical" evidence="1">
    <location>
        <begin position="110"/>
        <end position="129"/>
    </location>
</feature>
<feature type="transmembrane region" description="Helical" evidence="1">
    <location>
        <begin position="283"/>
        <end position="303"/>
    </location>
</feature>
<feature type="transmembrane region" description="Helical" evidence="1">
    <location>
        <begin position="338"/>
        <end position="358"/>
    </location>
</feature>
<evidence type="ECO:0000256" key="1">
    <source>
        <dbReference type="SAM" id="Phobius"/>
    </source>
</evidence>
<accession>A0A921TCM1</accession>
<name>A0A921TCM1_9RHOB</name>